<dbReference type="PaxDb" id="411902-CLOBOL_03528"/>
<dbReference type="Proteomes" id="UP000005396">
    <property type="component" value="Unassembled WGS sequence"/>
</dbReference>
<dbReference type="AlphaFoldDB" id="A8RT29"/>
<organism evidence="1 2">
    <name type="scientific">Enterocloster bolteae (strain ATCC BAA-613 / DSM 15670 / CCUG 46953 / JCM 12243 / WAL 16351)</name>
    <name type="common">Clostridium bolteae</name>
    <dbReference type="NCBI Taxonomy" id="411902"/>
    <lineage>
        <taxon>Bacteria</taxon>
        <taxon>Bacillati</taxon>
        <taxon>Bacillota</taxon>
        <taxon>Clostridia</taxon>
        <taxon>Lachnospirales</taxon>
        <taxon>Lachnospiraceae</taxon>
        <taxon>Enterocloster</taxon>
    </lineage>
</organism>
<evidence type="ECO:0000313" key="1">
    <source>
        <dbReference type="EMBL" id="EDP16091.1"/>
    </source>
</evidence>
<evidence type="ECO:0000313" key="2">
    <source>
        <dbReference type="Proteomes" id="UP000005396"/>
    </source>
</evidence>
<reference evidence="1 2" key="1">
    <citation type="submission" date="2007-08" db="EMBL/GenBank/DDBJ databases">
        <authorList>
            <person name="Fulton L."/>
            <person name="Clifton S."/>
            <person name="Fulton B."/>
            <person name="Xu J."/>
            <person name="Minx P."/>
            <person name="Pepin K.H."/>
            <person name="Johnson M."/>
            <person name="Thiruvilangam P."/>
            <person name="Bhonagiri V."/>
            <person name="Nash W.E."/>
            <person name="Mardis E.R."/>
            <person name="Wilson R.K."/>
        </authorList>
    </citation>
    <scope>NUCLEOTIDE SEQUENCE [LARGE SCALE GENOMIC DNA]</scope>
    <source>
        <strain evidence="2">ATCC BAA-613 / DSM 15670 / CCUG 46953 / JCM 12243 / WAL 16351</strain>
    </source>
</reference>
<dbReference type="EMBL" id="ABCC02000032">
    <property type="protein sequence ID" value="EDP16091.1"/>
    <property type="molecule type" value="Genomic_DNA"/>
</dbReference>
<gene>
    <name evidence="1" type="ORF">CLOBOL_03528</name>
</gene>
<sequence length="62" mass="6830">MTSPGLGSRPGDFLLSGSCFAHVCLRLLEWGWSMGQDYTYAQKVPLCSFGLLCVIIYINPCL</sequence>
<protein>
    <submittedName>
        <fullName evidence="1">Uncharacterized protein</fullName>
    </submittedName>
</protein>
<proteinExistence type="predicted"/>
<accession>A8RT29</accession>
<reference evidence="1 2" key="2">
    <citation type="submission" date="2007-09" db="EMBL/GenBank/DDBJ databases">
        <title>Draft genome sequence of Clostridium bolteae (ATCC BAA-613).</title>
        <authorList>
            <person name="Sudarsanam P."/>
            <person name="Ley R."/>
            <person name="Guruge J."/>
            <person name="Turnbaugh P.J."/>
            <person name="Mahowald M."/>
            <person name="Liep D."/>
            <person name="Gordon J."/>
        </authorList>
    </citation>
    <scope>NUCLEOTIDE SEQUENCE [LARGE SCALE GENOMIC DNA]</scope>
    <source>
        <strain evidence="2">ATCC BAA-613 / DSM 15670 / CCUG 46953 / JCM 12243 / WAL 16351</strain>
    </source>
</reference>
<dbReference type="HOGENOM" id="CLU_2896050_0_0_9"/>
<comment type="caution">
    <text evidence="1">The sequence shown here is derived from an EMBL/GenBank/DDBJ whole genome shotgun (WGS) entry which is preliminary data.</text>
</comment>
<name>A8RT29_ENTBW</name>